<dbReference type="PANTHER" id="PTHR43828">
    <property type="entry name" value="ASPARAGINASE"/>
    <property type="match status" value="1"/>
</dbReference>
<dbReference type="SMART" id="SM00248">
    <property type="entry name" value="ANK"/>
    <property type="match status" value="2"/>
</dbReference>
<feature type="region of interest" description="Disordered" evidence="7">
    <location>
        <begin position="970"/>
        <end position="1050"/>
    </location>
</feature>
<gene>
    <name evidence="8" type="primary">res2</name>
    <name evidence="8" type="ORF">Cob_v011157</name>
</gene>
<evidence type="ECO:0000256" key="4">
    <source>
        <dbReference type="ARBA" id="ARBA00023043"/>
    </source>
</evidence>
<dbReference type="Pfam" id="PF20253">
    <property type="entry name" value="DUF6604"/>
    <property type="match status" value="1"/>
</dbReference>
<dbReference type="STRING" id="1213857.N4VBQ9"/>
<evidence type="ECO:0000256" key="7">
    <source>
        <dbReference type="SAM" id="MobiDB-lite"/>
    </source>
</evidence>
<evidence type="ECO:0000256" key="5">
    <source>
        <dbReference type="ARBA" id="ARBA00023321"/>
    </source>
</evidence>
<dbReference type="GO" id="GO:0033309">
    <property type="term" value="C:SBF transcription complex"/>
    <property type="evidence" value="ECO:0007669"/>
    <property type="project" value="TreeGrafter"/>
</dbReference>
<dbReference type="PROSITE" id="PS50088">
    <property type="entry name" value="ANK_REPEAT"/>
    <property type="match status" value="2"/>
</dbReference>
<keyword evidence="6" id="KW-0175">Coiled coil</keyword>
<evidence type="ECO:0000256" key="2">
    <source>
        <dbReference type="ARBA" id="ARBA00022737"/>
    </source>
</evidence>
<feature type="compositionally biased region" description="Basic residues" evidence="7">
    <location>
        <begin position="65"/>
        <end position="76"/>
    </location>
</feature>
<comment type="subcellular location">
    <subcellularLocation>
        <location evidence="1">Nucleus</location>
    </subcellularLocation>
</comment>
<dbReference type="InterPro" id="IPR036887">
    <property type="entry name" value="HTH_APSES_sf"/>
</dbReference>
<keyword evidence="8" id="KW-0131">Cell cycle</keyword>
<organism evidence="8 9">
    <name type="scientific">Colletotrichum orbiculare (strain 104-T / ATCC 96160 / CBS 514.97 / LARS 414 / MAFF 240422)</name>
    <name type="common">Cucumber anthracnose fungus</name>
    <name type="synonym">Colletotrichum lagenarium</name>
    <dbReference type="NCBI Taxonomy" id="1213857"/>
    <lineage>
        <taxon>Eukaryota</taxon>
        <taxon>Fungi</taxon>
        <taxon>Dikarya</taxon>
        <taxon>Ascomycota</taxon>
        <taxon>Pezizomycotina</taxon>
        <taxon>Sordariomycetes</taxon>
        <taxon>Hypocreomycetidae</taxon>
        <taxon>Glomerellales</taxon>
        <taxon>Glomerellaceae</taxon>
        <taxon>Colletotrichum</taxon>
        <taxon>Colletotrichum orbiculare species complex</taxon>
    </lineage>
</organism>
<sequence>MAGPSHPRSVYAQYKQHTNYVASWLAQTAKKCGYPKDLLSELEDASSAAPSEPAPEAATLEPKPKSKNKKKKKKKSPAGAQQAGTKKYTVAVKEFIPLAHFISTSKNSAAVVPDVFVSSLHHVIKLRKSFSDQLAAHRSRVDKVADDTHSYFVGILEQVRDVLKPLMTPAAAKVDITLSNKFEGLSIDEPSKAFLDAPDIVRPEGGFEYEVEDAISDAEAIFVCNLLWWDLLVIRMRVKGLWERWARGELELPVAAVTSNAAFDLARHIIKDALPMLDSPEGGFYAVLKKHNLMVWETVLMEPEEWLEDLGIQGMPTEPEFRYAVSHWSYMNAYNILAEVLPTLPKTGPAIGPVLLCDPVCEISKGLPAYDKDYDILKNVFSDFMVVHEHVGARSDRPSHNGEEWPHVIEDNLLRGLKETLATRKIPFYLVFASQVLLDMHHIRRKSVRKAKDQMLDILERIVDMFDEHRCVHANTGTFDRVEDFDYNFRESVVGIDFVLEDPIYHARLKLQKKTAGRAAGKSTKETLEKHRLFALDPIWSGLIVYMYQMVTYRTGLHLANTTRSVVAALHMYNALQSEDLIDSPWVDMENAKQFFDSEAFFVGKVPTDRLGYAKNIFLQLGLSITSVMDPEKTRGNKKPQLLQGGQKRMIPNGYGLPGWYAFFDRYVQNKGKTGPESWTAEDLDRIADACEVQREKRLDRLVRKGRITDEKILGYQKSRDSEKKRKDDDLPRQIGDLIEDIADALHDEYPQFSFPMVVLHAKAFWTMTTIRNDCEPTVGEVMGPNDRTLKDLLAPTIAAGVLQAYAISEEGPKLMQKVIEAFDDLLFGELFRTRGDKVAKATLDPEMEWGCWPVPCSRLLTMVKGNALPGVYSATYSGIPVYEFQFGDDLKEHVMRRRQDDWINATHILKAAGFDKPARTRILEREVQKEKHEKIQGGYGKYQGTWIPLEKGVALAQRNNIYDRLQPIFEYTPGDQSPPPAPRHTSKPKAPKKPAVPKWPAASFQQPPPAPAPTHSLQGVSQPEEYEVGDSLMNDDDTPDNLTIASASYMGEDDRYDMIHSTGHRKRKREDLQDVIQQTHAVYGDELLDYFLLSRNEKPAYRPEPPTNFQPNWVIDSEEHTALHWASAMGDVDVIKQLRRFGAALTVQNVRGETPFMRSVNFTNCYEKKTFPDVLKELFDTVDARDHSGCTVIHHAAVMKNGRVTSHSCSRYYLDNILNLLLETHEPAYVQRLIDAQDNEGNTALHLAAQRNARKCIRALLGRQASTNIPNHEGVRAEDLIAQLNASKKERNPQRSSSPFAPDSQRHVSFRDALPEHSTKSPSKKLNLVSFSSEAANTVQARIMPLVQEKLQDLGVSYDEEIREKDEAEKEAHRILTNTQQELIAVRHQMADLEVQLENDESAARIMGEANLAKHQVVSLITHQNRLHVQQAVDQELSMLNGDVDEATYEDRLALAKQLQTVVMEQRQSENDYVEALSMVGTGENIDKYRRLLRKCLDPADAENLDDNLDNLIEMMEEDRELPDGDDSANILEPGIGIGIGVGI</sequence>
<keyword evidence="8" id="KW-0132">Cell division</keyword>
<dbReference type="SUPFAM" id="SSF54616">
    <property type="entry name" value="DNA-binding domain of Mlu1-box binding protein MBP1"/>
    <property type="match status" value="1"/>
</dbReference>
<dbReference type="GO" id="GO:0051301">
    <property type="term" value="P:cell division"/>
    <property type="evidence" value="ECO:0007669"/>
    <property type="project" value="UniProtKB-KW"/>
</dbReference>
<dbReference type="GO" id="GO:0030435">
    <property type="term" value="P:sporulation resulting in formation of a cellular spore"/>
    <property type="evidence" value="ECO:0007669"/>
    <property type="project" value="UniProtKB-KW"/>
</dbReference>
<keyword evidence="2" id="KW-0677">Repeat</keyword>
<dbReference type="FunFam" id="3.10.260.10:FF:000001">
    <property type="entry name" value="APSES transcription factor (MbpA)"/>
    <property type="match status" value="1"/>
</dbReference>
<dbReference type="SMART" id="SM01252">
    <property type="entry name" value="KilA-N"/>
    <property type="match status" value="1"/>
</dbReference>
<dbReference type="PANTHER" id="PTHR43828:SF15">
    <property type="entry name" value="TRANSCRIPTION FACTOR MBP1"/>
    <property type="match status" value="1"/>
</dbReference>
<dbReference type="InterPro" id="IPR002110">
    <property type="entry name" value="Ankyrin_rpt"/>
</dbReference>
<evidence type="ECO:0000256" key="6">
    <source>
        <dbReference type="SAM" id="Coils"/>
    </source>
</evidence>
<evidence type="ECO:0000313" key="8">
    <source>
        <dbReference type="EMBL" id="TDZ15762.1"/>
    </source>
</evidence>
<dbReference type="eggNOG" id="KOG4177">
    <property type="taxonomic scope" value="Eukaryota"/>
</dbReference>
<feature type="region of interest" description="Disordered" evidence="7">
    <location>
        <begin position="1289"/>
        <end position="1308"/>
    </location>
</feature>
<dbReference type="GO" id="GO:0003677">
    <property type="term" value="F:DNA binding"/>
    <property type="evidence" value="ECO:0007669"/>
    <property type="project" value="InterPro"/>
</dbReference>
<keyword evidence="3" id="KW-0749">Sporulation</keyword>
<feature type="region of interest" description="Disordered" evidence="7">
    <location>
        <begin position="43"/>
        <end position="83"/>
    </location>
</feature>
<reference evidence="9" key="2">
    <citation type="journal article" date="2019" name="Mol. Plant Microbe Interact.">
        <title>Genome sequence resources for four phytopathogenic fungi from the Colletotrichum orbiculare species complex.</title>
        <authorList>
            <person name="Gan P."/>
            <person name="Tsushima A."/>
            <person name="Narusaka M."/>
            <person name="Narusaka Y."/>
            <person name="Takano Y."/>
            <person name="Kubo Y."/>
            <person name="Shirasu K."/>
        </authorList>
    </citation>
    <scope>GENOME REANNOTATION</scope>
    <source>
        <strain evidence="9">104-T / ATCC 96160 / CBS 514.97 / LARS 414 / MAFF 240422</strain>
    </source>
</reference>
<dbReference type="SUPFAM" id="SSF48403">
    <property type="entry name" value="Ankyrin repeat"/>
    <property type="match status" value="1"/>
</dbReference>
<keyword evidence="5" id="KW-0183">Conidiation</keyword>
<dbReference type="InterPro" id="IPR051642">
    <property type="entry name" value="SWI6-like"/>
</dbReference>
<feature type="compositionally biased region" description="Low complexity" evidence="7">
    <location>
        <begin position="997"/>
        <end position="1006"/>
    </location>
</feature>
<evidence type="ECO:0000256" key="3">
    <source>
        <dbReference type="ARBA" id="ARBA00022969"/>
    </source>
</evidence>
<dbReference type="OrthoDB" id="6718656at2759"/>
<dbReference type="InterPro" id="IPR018004">
    <property type="entry name" value="KilA/APSES_HTH"/>
</dbReference>
<evidence type="ECO:0000256" key="1">
    <source>
        <dbReference type="ARBA" id="ARBA00004123"/>
    </source>
</evidence>
<accession>N4VBQ9</accession>
<dbReference type="Pfam" id="PF04383">
    <property type="entry name" value="KilA-N"/>
    <property type="match status" value="1"/>
</dbReference>
<dbReference type="InterPro" id="IPR046539">
    <property type="entry name" value="DUF6604"/>
</dbReference>
<reference evidence="9" key="1">
    <citation type="journal article" date="2013" name="New Phytol.">
        <title>Comparative genomic and transcriptomic analyses reveal the hemibiotrophic stage shift of Colletotrichum fungi.</title>
        <authorList>
            <person name="Gan P."/>
            <person name="Ikeda K."/>
            <person name="Irieda H."/>
            <person name="Narusaka M."/>
            <person name="O'Connell R.J."/>
            <person name="Narusaka Y."/>
            <person name="Takano Y."/>
            <person name="Kubo Y."/>
            <person name="Shirasu K."/>
        </authorList>
    </citation>
    <scope>NUCLEOTIDE SEQUENCE [LARGE SCALE GENOMIC DNA]</scope>
    <source>
        <strain evidence="9">104-T / ATCC 96160 / CBS 514.97 / LARS 414 / MAFF 240422</strain>
    </source>
</reference>
<dbReference type="EMBL" id="AMCV02000038">
    <property type="protein sequence ID" value="TDZ15762.1"/>
    <property type="molecule type" value="Genomic_DNA"/>
</dbReference>
<keyword evidence="4" id="KW-0040">ANK repeat</keyword>
<protein>
    <submittedName>
        <fullName evidence="8">Cell division cycle-related protein res2/pct1</fullName>
    </submittedName>
</protein>
<dbReference type="InterPro" id="IPR036770">
    <property type="entry name" value="Ankyrin_rpt-contain_sf"/>
</dbReference>
<dbReference type="PROSITE" id="PS51299">
    <property type="entry name" value="HTH_APSES"/>
    <property type="match status" value="1"/>
</dbReference>
<dbReference type="InterPro" id="IPR003163">
    <property type="entry name" value="Tscrpt_reg_HTH_APSES-type"/>
</dbReference>
<feature type="compositionally biased region" description="Acidic residues" evidence="7">
    <location>
        <begin position="1025"/>
        <end position="1040"/>
    </location>
</feature>
<dbReference type="Gene3D" id="1.25.40.20">
    <property type="entry name" value="Ankyrin repeat-containing domain"/>
    <property type="match status" value="1"/>
</dbReference>
<feature type="compositionally biased region" description="Low complexity" evidence="7">
    <location>
        <begin position="45"/>
        <end position="61"/>
    </location>
</feature>
<evidence type="ECO:0000313" key="9">
    <source>
        <dbReference type="Proteomes" id="UP000014480"/>
    </source>
</evidence>
<dbReference type="GO" id="GO:0048315">
    <property type="term" value="P:conidium formation"/>
    <property type="evidence" value="ECO:0007669"/>
    <property type="project" value="UniProtKB-KW"/>
</dbReference>
<dbReference type="Gene3D" id="3.10.260.10">
    <property type="entry name" value="Transcription regulator HTH, APSES-type DNA-binding domain"/>
    <property type="match status" value="1"/>
</dbReference>
<dbReference type="Pfam" id="PF00023">
    <property type="entry name" value="Ank"/>
    <property type="match status" value="1"/>
</dbReference>
<keyword evidence="9" id="KW-1185">Reference proteome</keyword>
<name>N4VBQ9_COLOR</name>
<dbReference type="GO" id="GO:0030907">
    <property type="term" value="C:MBF transcription complex"/>
    <property type="evidence" value="ECO:0007669"/>
    <property type="project" value="TreeGrafter"/>
</dbReference>
<proteinExistence type="predicted"/>
<dbReference type="Pfam" id="PF12796">
    <property type="entry name" value="Ank_2"/>
    <property type="match status" value="1"/>
</dbReference>
<dbReference type="GO" id="GO:0001228">
    <property type="term" value="F:DNA-binding transcription activator activity, RNA polymerase II-specific"/>
    <property type="evidence" value="ECO:0007669"/>
    <property type="project" value="UniProtKB-ARBA"/>
</dbReference>
<dbReference type="PROSITE" id="PS50297">
    <property type="entry name" value="ANK_REP_REGION"/>
    <property type="match status" value="2"/>
</dbReference>
<comment type="caution">
    <text evidence="8">The sequence shown here is derived from an EMBL/GenBank/DDBJ whole genome shotgun (WGS) entry which is preliminary data.</text>
</comment>
<feature type="coiled-coil region" evidence="6">
    <location>
        <begin position="1352"/>
        <end position="1397"/>
    </location>
</feature>
<dbReference type="HOGENOM" id="CLU_246639_0_0_1"/>
<dbReference type="Proteomes" id="UP000014480">
    <property type="component" value="Unassembled WGS sequence"/>
</dbReference>